<dbReference type="STRING" id="157652.A0A371ETN4"/>
<evidence type="ECO:0000313" key="11">
    <source>
        <dbReference type="EMBL" id="RDX69410.1"/>
    </source>
</evidence>
<comment type="subcellular location">
    <subcellularLocation>
        <location evidence="1">Endomembrane system</location>
        <topology evidence="1">Multi-pass membrane protein</topology>
    </subcellularLocation>
</comment>
<dbReference type="EMBL" id="QJKJ01012123">
    <property type="protein sequence ID" value="RDX69410.1"/>
    <property type="molecule type" value="Genomic_DNA"/>
</dbReference>
<dbReference type="GO" id="GO:0016020">
    <property type="term" value="C:membrane"/>
    <property type="evidence" value="ECO:0007669"/>
    <property type="project" value="InterPro"/>
</dbReference>
<keyword evidence="3" id="KW-0813">Transport</keyword>
<organism evidence="11 12">
    <name type="scientific">Mucuna pruriens</name>
    <name type="common">Velvet bean</name>
    <name type="synonym">Dolichos pruriens</name>
    <dbReference type="NCBI Taxonomy" id="157652"/>
    <lineage>
        <taxon>Eukaryota</taxon>
        <taxon>Viridiplantae</taxon>
        <taxon>Streptophyta</taxon>
        <taxon>Embryophyta</taxon>
        <taxon>Tracheophyta</taxon>
        <taxon>Spermatophyta</taxon>
        <taxon>Magnoliopsida</taxon>
        <taxon>eudicotyledons</taxon>
        <taxon>Gunneridae</taxon>
        <taxon>Pentapetalae</taxon>
        <taxon>rosids</taxon>
        <taxon>fabids</taxon>
        <taxon>Fabales</taxon>
        <taxon>Fabaceae</taxon>
        <taxon>Papilionoideae</taxon>
        <taxon>50 kb inversion clade</taxon>
        <taxon>NPAAA clade</taxon>
        <taxon>indigoferoid/millettioid clade</taxon>
        <taxon>Phaseoleae</taxon>
        <taxon>Mucuna</taxon>
    </lineage>
</organism>
<accession>A0A371ETN4</accession>
<evidence type="ECO:0000256" key="10">
    <source>
        <dbReference type="SAM" id="Phobius"/>
    </source>
</evidence>
<keyword evidence="4 10" id="KW-0812">Transmembrane</keyword>
<reference evidence="11" key="1">
    <citation type="submission" date="2018-05" db="EMBL/GenBank/DDBJ databases">
        <title>Draft genome of Mucuna pruriens seed.</title>
        <authorList>
            <person name="Nnadi N.E."/>
            <person name="Vos R."/>
            <person name="Hasami M.H."/>
            <person name="Devisetty U.K."/>
            <person name="Aguiy J.C."/>
        </authorList>
    </citation>
    <scope>NUCLEOTIDE SEQUENCE [LARGE SCALE GENOMIC DNA]</scope>
    <source>
        <strain evidence="11">JCA_2017</strain>
    </source>
</reference>
<sequence length="149" mass="16006">PIAAFRSTQSLGLVGRSAKGEPARMGATVLSEFATEVVVPVCAVVGIVFSLVQWYLVARVKVTTERHGHSSSPRSDNNGNNKNGCGDYLIEEEEGINDHNVVVKCAEIQNAISEGLLSALDLKISLRSASSFLSFIKPCVCRCNVLSFH</sequence>
<keyword evidence="7 10" id="KW-1133">Transmembrane helix</keyword>
<protein>
    <recommendedName>
        <fullName evidence="2">H(+)-exporting diphosphatase</fullName>
        <ecNumber evidence="2">7.1.3.1</ecNumber>
    </recommendedName>
</protein>
<dbReference type="InterPro" id="IPR004131">
    <property type="entry name" value="PPase-energised_H-pump"/>
</dbReference>
<keyword evidence="8" id="KW-0406">Ion transport</keyword>
<evidence type="ECO:0000256" key="3">
    <source>
        <dbReference type="ARBA" id="ARBA00022448"/>
    </source>
</evidence>
<gene>
    <name evidence="11" type="ORF">CR513_51482</name>
</gene>
<dbReference type="PANTHER" id="PTHR31998">
    <property type="entry name" value="K(+)-INSENSITIVE PYROPHOSPHATE-ENERGIZED PROTON PUMP"/>
    <property type="match status" value="1"/>
</dbReference>
<keyword evidence="9 10" id="KW-0472">Membrane</keyword>
<dbReference type="GO" id="GO:0012505">
    <property type="term" value="C:endomembrane system"/>
    <property type="evidence" value="ECO:0007669"/>
    <property type="project" value="UniProtKB-SubCell"/>
</dbReference>
<keyword evidence="6" id="KW-1278">Translocase</keyword>
<feature type="transmembrane region" description="Helical" evidence="10">
    <location>
        <begin position="37"/>
        <end position="57"/>
    </location>
</feature>
<evidence type="ECO:0000256" key="4">
    <source>
        <dbReference type="ARBA" id="ARBA00022692"/>
    </source>
</evidence>
<dbReference type="EC" id="7.1.3.1" evidence="2"/>
<keyword evidence="12" id="KW-1185">Reference proteome</keyword>
<dbReference type="OrthoDB" id="1686289at2759"/>
<evidence type="ECO:0000256" key="7">
    <source>
        <dbReference type="ARBA" id="ARBA00022989"/>
    </source>
</evidence>
<dbReference type="GO" id="GO:0009678">
    <property type="term" value="F:diphosphate hydrolysis-driven proton transmembrane transporter activity"/>
    <property type="evidence" value="ECO:0007669"/>
    <property type="project" value="UniProtKB-EC"/>
</dbReference>
<comment type="caution">
    <text evidence="11">The sequence shown here is derived from an EMBL/GenBank/DDBJ whole genome shotgun (WGS) entry which is preliminary data.</text>
</comment>
<evidence type="ECO:0000256" key="9">
    <source>
        <dbReference type="ARBA" id="ARBA00023136"/>
    </source>
</evidence>
<evidence type="ECO:0000256" key="1">
    <source>
        <dbReference type="ARBA" id="ARBA00004127"/>
    </source>
</evidence>
<evidence type="ECO:0000256" key="8">
    <source>
        <dbReference type="ARBA" id="ARBA00023065"/>
    </source>
</evidence>
<evidence type="ECO:0000256" key="5">
    <source>
        <dbReference type="ARBA" id="ARBA00022842"/>
    </source>
</evidence>
<dbReference type="Proteomes" id="UP000257109">
    <property type="component" value="Unassembled WGS sequence"/>
</dbReference>
<dbReference type="AlphaFoldDB" id="A0A371ETN4"/>
<dbReference type="GO" id="GO:0004427">
    <property type="term" value="F:inorganic diphosphate phosphatase activity"/>
    <property type="evidence" value="ECO:0007669"/>
    <property type="project" value="InterPro"/>
</dbReference>
<proteinExistence type="predicted"/>
<feature type="non-terminal residue" evidence="11">
    <location>
        <position position="1"/>
    </location>
</feature>
<evidence type="ECO:0000256" key="2">
    <source>
        <dbReference type="ARBA" id="ARBA00013242"/>
    </source>
</evidence>
<name>A0A371ETN4_MUCPR</name>
<evidence type="ECO:0000313" key="12">
    <source>
        <dbReference type="Proteomes" id="UP000257109"/>
    </source>
</evidence>
<evidence type="ECO:0000256" key="6">
    <source>
        <dbReference type="ARBA" id="ARBA00022967"/>
    </source>
</evidence>
<keyword evidence="5" id="KW-0460">Magnesium</keyword>